<name>A0A8H6CMH5_9LECA</name>
<evidence type="ECO:0008006" key="3">
    <source>
        <dbReference type="Google" id="ProtNLM"/>
    </source>
</evidence>
<accession>A0A8H6CMH5</accession>
<dbReference type="AlphaFoldDB" id="A0A8H6CMH5"/>
<dbReference type="RefSeq" id="XP_037154797.1">
    <property type="nucleotide sequence ID" value="XM_037299971.1"/>
</dbReference>
<comment type="caution">
    <text evidence="1">The sequence shown here is derived from an EMBL/GenBank/DDBJ whole genome shotgun (WGS) entry which is preliminary data.</text>
</comment>
<dbReference type="Proteomes" id="UP000593566">
    <property type="component" value="Unassembled WGS sequence"/>
</dbReference>
<keyword evidence="2" id="KW-1185">Reference proteome</keyword>
<evidence type="ECO:0000313" key="2">
    <source>
        <dbReference type="Proteomes" id="UP000593566"/>
    </source>
</evidence>
<proteinExistence type="predicted"/>
<evidence type="ECO:0000313" key="1">
    <source>
        <dbReference type="EMBL" id="KAF6226244.1"/>
    </source>
</evidence>
<dbReference type="GeneID" id="59337505"/>
<gene>
    <name evidence="1" type="ORF">HO133_009110</name>
</gene>
<sequence length="124" mass="14164">MPSPSPLMTLPRELHLSIIDQLDFFPSSMTLRLANTHFYNLLKPLNYQEMLAVEKSDYALFHDVVPCHGCRRLRPGHKFNEYQRHVCVRGCQHREERTCIECNVRAIYDSSGREGGGGGGGLFQ</sequence>
<dbReference type="EMBL" id="JACCJB010000006">
    <property type="protein sequence ID" value="KAF6226244.1"/>
    <property type="molecule type" value="Genomic_DNA"/>
</dbReference>
<protein>
    <recommendedName>
        <fullName evidence="3">F-box domain-containing protein</fullName>
    </recommendedName>
</protein>
<organism evidence="1 2">
    <name type="scientific">Letharia lupina</name>
    <dbReference type="NCBI Taxonomy" id="560253"/>
    <lineage>
        <taxon>Eukaryota</taxon>
        <taxon>Fungi</taxon>
        <taxon>Dikarya</taxon>
        <taxon>Ascomycota</taxon>
        <taxon>Pezizomycotina</taxon>
        <taxon>Lecanoromycetes</taxon>
        <taxon>OSLEUM clade</taxon>
        <taxon>Lecanoromycetidae</taxon>
        <taxon>Lecanorales</taxon>
        <taxon>Lecanorineae</taxon>
        <taxon>Parmeliaceae</taxon>
        <taxon>Letharia</taxon>
    </lineage>
</organism>
<reference evidence="1 2" key="1">
    <citation type="journal article" date="2020" name="Genomics">
        <title>Complete, high-quality genomes from long-read metagenomic sequencing of two wolf lichen thalli reveals enigmatic genome architecture.</title>
        <authorList>
            <person name="McKenzie S.K."/>
            <person name="Walston R.F."/>
            <person name="Allen J.L."/>
        </authorList>
    </citation>
    <scope>NUCLEOTIDE SEQUENCE [LARGE SCALE GENOMIC DNA]</scope>
    <source>
        <strain evidence="1">WasteWater1</strain>
    </source>
</reference>